<feature type="transmembrane region" description="Helical" evidence="16">
    <location>
        <begin position="173"/>
        <end position="192"/>
    </location>
</feature>
<evidence type="ECO:0000313" key="19">
    <source>
        <dbReference type="Proteomes" id="UP001165289"/>
    </source>
</evidence>
<keyword evidence="19" id="KW-1185">Reference proteome</keyword>
<feature type="transmembrane region" description="Helical" evidence="16">
    <location>
        <begin position="596"/>
        <end position="616"/>
    </location>
</feature>
<dbReference type="SUPFAM" id="SSF82109">
    <property type="entry name" value="MIR domain"/>
    <property type="match status" value="1"/>
</dbReference>
<dbReference type="InterPro" id="IPR027005">
    <property type="entry name" value="PMT-like"/>
</dbReference>
<keyword evidence="5" id="KW-0328">Glycosyltransferase</keyword>
<evidence type="ECO:0000313" key="18">
    <source>
        <dbReference type="EMBL" id="KAI6652783.1"/>
    </source>
</evidence>
<dbReference type="EMBL" id="JAKMXF010000297">
    <property type="protein sequence ID" value="KAI6652783.1"/>
    <property type="molecule type" value="Genomic_DNA"/>
</dbReference>
<comment type="caution">
    <text evidence="18">The sequence shown here is derived from an EMBL/GenBank/DDBJ whole genome shotgun (WGS) entry which is preliminary data.</text>
</comment>
<dbReference type="PROSITE" id="PS50919">
    <property type="entry name" value="MIR"/>
    <property type="match status" value="3"/>
</dbReference>
<evidence type="ECO:0000256" key="6">
    <source>
        <dbReference type="ARBA" id="ARBA00022679"/>
    </source>
</evidence>
<evidence type="ECO:0000256" key="14">
    <source>
        <dbReference type="ARBA" id="ARBA00045102"/>
    </source>
</evidence>
<keyword evidence="7 16" id="KW-0812">Transmembrane</keyword>
<proteinExistence type="inferred from homology"/>
<dbReference type="GO" id="GO:0004169">
    <property type="term" value="F:dolichyl-phosphate-mannose-protein mannosyltransferase activity"/>
    <property type="evidence" value="ECO:0007669"/>
    <property type="project" value="UniProtKB-EC"/>
</dbReference>
<feature type="region of interest" description="Disordered" evidence="15">
    <location>
        <begin position="1"/>
        <end position="44"/>
    </location>
</feature>
<evidence type="ECO:0000256" key="7">
    <source>
        <dbReference type="ARBA" id="ARBA00022692"/>
    </source>
</evidence>
<reference evidence="18 19" key="1">
    <citation type="journal article" date="2023" name="BMC Biol.">
        <title>The compact genome of the sponge Oopsacas minuta (Hexactinellida) is lacking key metazoan core genes.</title>
        <authorList>
            <person name="Santini S."/>
            <person name="Schenkelaars Q."/>
            <person name="Jourda C."/>
            <person name="Duchesne M."/>
            <person name="Belahbib H."/>
            <person name="Rocher C."/>
            <person name="Selva M."/>
            <person name="Riesgo A."/>
            <person name="Vervoort M."/>
            <person name="Leys S.P."/>
            <person name="Kodjabachian L."/>
            <person name="Le Bivic A."/>
            <person name="Borchiellini C."/>
            <person name="Claverie J.M."/>
            <person name="Renard E."/>
        </authorList>
    </citation>
    <scope>NUCLEOTIDE SEQUENCE [LARGE SCALE GENOMIC DNA]</scope>
    <source>
        <strain evidence="18">SPO-2</strain>
    </source>
</reference>
<protein>
    <recommendedName>
        <fullName evidence="12">Protein O-mannosyl-transferase 2</fullName>
        <ecNumber evidence="4">2.4.1.109</ecNumber>
    </recommendedName>
</protein>
<comment type="similarity">
    <text evidence="3">Belongs to the glycosyltransferase 39 family.</text>
</comment>
<keyword evidence="11 16" id="KW-0472">Membrane</keyword>
<accession>A0AAV7JUU3</accession>
<comment type="catalytic activity">
    <reaction evidence="14">
        <text>a di-trans,poly-cis-dolichyl beta-D-mannosyl phosphate + L-seryl-[protein] = 3-O-(alpha-D-mannosyl)-L-seryl-[protein] + a di-trans,poly-cis-dolichyl phosphate + H(+)</text>
        <dbReference type="Rhea" id="RHEA:17377"/>
        <dbReference type="Rhea" id="RHEA-COMP:9863"/>
        <dbReference type="Rhea" id="RHEA-COMP:13546"/>
        <dbReference type="Rhea" id="RHEA-COMP:19498"/>
        <dbReference type="Rhea" id="RHEA-COMP:19501"/>
        <dbReference type="ChEBI" id="CHEBI:15378"/>
        <dbReference type="ChEBI" id="CHEBI:29999"/>
        <dbReference type="ChEBI" id="CHEBI:57683"/>
        <dbReference type="ChEBI" id="CHEBI:58211"/>
        <dbReference type="ChEBI" id="CHEBI:137321"/>
        <dbReference type="EC" id="2.4.1.109"/>
    </reaction>
</comment>
<evidence type="ECO:0000256" key="12">
    <source>
        <dbReference type="ARBA" id="ARBA00039583"/>
    </source>
</evidence>
<dbReference type="Pfam" id="PF02366">
    <property type="entry name" value="PMT"/>
    <property type="match status" value="1"/>
</dbReference>
<dbReference type="PANTHER" id="PTHR10050:SF46">
    <property type="entry name" value="PROTEIN O-MANNOSYL-TRANSFERASE 2"/>
    <property type="match status" value="1"/>
</dbReference>
<feature type="transmembrane region" description="Helical" evidence="16">
    <location>
        <begin position="62"/>
        <end position="81"/>
    </location>
</feature>
<dbReference type="GO" id="GO:0005789">
    <property type="term" value="C:endoplasmic reticulum membrane"/>
    <property type="evidence" value="ECO:0007669"/>
    <property type="project" value="UniProtKB-SubCell"/>
</dbReference>
<evidence type="ECO:0000259" key="17">
    <source>
        <dbReference type="PROSITE" id="PS50919"/>
    </source>
</evidence>
<comment type="subcellular location">
    <subcellularLocation>
        <location evidence="1">Endoplasmic reticulum membrane</location>
        <topology evidence="1">Multi-pass membrane protein</topology>
    </subcellularLocation>
</comment>
<feature type="domain" description="MIR" evidence="17">
    <location>
        <begin position="341"/>
        <end position="397"/>
    </location>
</feature>
<feature type="transmembrane region" description="Helical" evidence="16">
    <location>
        <begin position="636"/>
        <end position="654"/>
    </location>
</feature>
<dbReference type="Gene3D" id="2.80.10.50">
    <property type="match status" value="1"/>
</dbReference>
<evidence type="ECO:0000256" key="3">
    <source>
        <dbReference type="ARBA" id="ARBA00007222"/>
    </source>
</evidence>
<keyword evidence="10 16" id="KW-1133">Transmembrane helix</keyword>
<dbReference type="PANTHER" id="PTHR10050">
    <property type="entry name" value="DOLICHYL-PHOSPHATE-MANNOSE--PROTEIN MANNOSYLTRANSFERASE"/>
    <property type="match status" value="1"/>
</dbReference>
<dbReference type="CDD" id="cd23282">
    <property type="entry name" value="beta-trefoil_MIR_POMT2"/>
    <property type="match status" value="1"/>
</dbReference>
<comment type="catalytic activity">
    <reaction evidence="13">
        <text>a di-trans,poly-cis-dolichyl beta-D-mannosyl phosphate + L-threonyl-[protein] = 3-O-(alpha-D-mannosyl)-L-threonyl-[protein] + a di-trans,poly-cis-dolichyl phosphate + H(+)</text>
        <dbReference type="Rhea" id="RHEA:53396"/>
        <dbReference type="Rhea" id="RHEA-COMP:11060"/>
        <dbReference type="Rhea" id="RHEA-COMP:13547"/>
        <dbReference type="Rhea" id="RHEA-COMP:19498"/>
        <dbReference type="Rhea" id="RHEA-COMP:19501"/>
        <dbReference type="ChEBI" id="CHEBI:15378"/>
        <dbReference type="ChEBI" id="CHEBI:30013"/>
        <dbReference type="ChEBI" id="CHEBI:57683"/>
        <dbReference type="ChEBI" id="CHEBI:58211"/>
        <dbReference type="ChEBI" id="CHEBI:137323"/>
        <dbReference type="EC" id="2.4.1.109"/>
    </reaction>
</comment>
<dbReference type="Proteomes" id="UP001165289">
    <property type="component" value="Unassembled WGS sequence"/>
</dbReference>
<dbReference type="AlphaFoldDB" id="A0AAV7JUU3"/>
<evidence type="ECO:0000256" key="13">
    <source>
        <dbReference type="ARBA" id="ARBA00045085"/>
    </source>
</evidence>
<dbReference type="InterPro" id="IPR032421">
    <property type="entry name" value="PMT_4TMC"/>
</dbReference>
<dbReference type="EC" id="2.4.1.109" evidence="4"/>
<comment type="pathway">
    <text evidence="2">Protein modification; protein glycosylation.</text>
</comment>
<evidence type="ECO:0000256" key="8">
    <source>
        <dbReference type="ARBA" id="ARBA00022737"/>
    </source>
</evidence>
<sequence length="750" mass="85201">MLSMNSETNTRANDSTKDSNNTAPQSNNSTKSTPVTRHNSNNSTIKYDKVKEEPLVLINPTLAYYLSLICVTACSIVTRFYRIDLPSHVAWDETHFGKHANHYINGNFFFDLHPPLGKMLIALVGYITGYQGTFSFKEPGLTYEDDFYIPIRMFCASLGSLLIPMVFETVWTLTTSLSAALMASFLVIFDTGTLTLSQYILLDTPLLFCIMSSVLSVTKLHSLFHSSPGLRWYLWMTMTGISIACAFGVKWVGAFTVVYVGLITIKELWDLIGDKRVSMIEIFAHFLIRVILLIIVPIVVYSSFFAIHFILLNRSGEGDGFFSSRFQTTLIGNPLHDLTVAKYVAYGSNITLKNSRPAGGLLHSHPHLYPEEVGPQQQQITTYTFKDDNNLFQVKPYEVDWPPDEDPVIVKSGDVIRLEHLGTRRNLHSHTEPAPITKAHYQVTGYGEDGSGDSNDIWIVEVVGEDVGEPVQALASTIKLYHYNIKCALHSHNLQLPKWGWEQLEVTCNPSIFDTGNYWNVEYNFNDKMETIQAHTQQPSFISKLLESQWVMGVNNNNLKPKEGEITSHPFHWPFNYMGQHFSAGNHRVYLLGNPIIFWVNLTLIFYYLFALLLYLCAMQRDLNLPSELIELCNKYMSAGFTLLVGWGLHYLPFYLMGRVLYFHHYFPALMFSSMLSATALDFTFKILSKPLVGEHNYYLFLGFLTSSLIAVLGYSFFLFMPLSYGMGALKSSEPDSLMYGLRWLDSWDI</sequence>
<evidence type="ECO:0000256" key="11">
    <source>
        <dbReference type="ARBA" id="ARBA00023136"/>
    </source>
</evidence>
<dbReference type="InterPro" id="IPR016093">
    <property type="entry name" value="MIR_motif"/>
</dbReference>
<dbReference type="SMART" id="SM00472">
    <property type="entry name" value="MIR"/>
    <property type="match status" value="3"/>
</dbReference>
<evidence type="ECO:0000256" key="10">
    <source>
        <dbReference type="ARBA" id="ARBA00022989"/>
    </source>
</evidence>
<feature type="domain" description="MIR" evidence="17">
    <location>
        <begin position="468"/>
        <end position="524"/>
    </location>
</feature>
<dbReference type="InterPro" id="IPR003342">
    <property type="entry name" value="ArnT-like_N"/>
</dbReference>
<feature type="transmembrane region" description="Helical" evidence="16">
    <location>
        <begin position="232"/>
        <end position="265"/>
    </location>
</feature>
<dbReference type="InterPro" id="IPR036300">
    <property type="entry name" value="MIR_dom_sf"/>
</dbReference>
<keyword evidence="9" id="KW-0256">Endoplasmic reticulum</keyword>
<feature type="transmembrane region" description="Helical" evidence="16">
    <location>
        <begin position="286"/>
        <end position="311"/>
    </location>
</feature>
<evidence type="ECO:0000256" key="2">
    <source>
        <dbReference type="ARBA" id="ARBA00004922"/>
    </source>
</evidence>
<dbReference type="Pfam" id="PF16192">
    <property type="entry name" value="PMT_4TMC"/>
    <property type="match status" value="1"/>
</dbReference>
<evidence type="ECO:0000256" key="15">
    <source>
        <dbReference type="SAM" id="MobiDB-lite"/>
    </source>
</evidence>
<keyword evidence="6" id="KW-0808">Transferase</keyword>
<dbReference type="Pfam" id="PF02815">
    <property type="entry name" value="MIR"/>
    <property type="match status" value="1"/>
</dbReference>
<evidence type="ECO:0000256" key="9">
    <source>
        <dbReference type="ARBA" id="ARBA00022824"/>
    </source>
</evidence>
<evidence type="ECO:0000256" key="5">
    <source>
        <dbReference type="ARBA" id="ARBA00022676"/>
    </source>
</evidence>
<gene>
    <name evidence="18" type="ORF">LOD99_4169</name>
</gene>
<organism evidence="18 19">
    <name type="scientific">Oopsacas minuta</name>
    <dbReference type="NCBI Taxonomy" id="111878"/>
    <lineage>
        <taxon>Eukaryota</taxon>
        <taxon>Metazoa</taxon>
        <taxon>Porifera</taxon>
        <taxon>Hexactinellida</taxon>
        <taxon>Hexasterophora</taxon>
        <taxon>Lyssacinosida</taxon>
        <taxon>Leucopsacidae</taxon>
        <taxon>Oopsacas</taxon>
    </lineage>
</organism>
<evidence type="ECO:0000256" key="1">
    <source>
        <dbReference type="ARBA" id="ARBA00004477"/>
    </source>
</evidence>
<evidence type="ECO:0000256" key="16">
    <source>
        <dbReference type="SAM" id="Phobius"/>
    </source>
</evidence>
<evidence type="ECO:0000256" key="4">
    <source>
        <dbReference type="ARBA" id="ARBA00012839"/>
    </source>
</evidence>
<feature type="transmembrane region" description="Helical" evidence="16">
    <location>
        <begin position="697"/>
        <end position="721"/>
    </location>
</feature>
<feature type="domain" description="MIR" evidence="17">
    <location>
        <begin position="407"/>
        <end position="463"/>
    </location>
</feature>
<feature type="transmembrane region" description="Helical" evidence="16">
    <location>
        <begin position="666"/>
        <end position="685"/>
    </location>
</feature>
<keyword evidence="8" id="KW-0677">Repeat</keyword>
<name>A0AAV7JUU3_9METZ</name>
<feature type="transmembrane region" description="Helical" evidence="16">
    <location>
        <begin position="199"/>
        <end position="220"/>
    </location>
</feature>